<reference evidence="2" key="1">
    <citation type="submission" date="2025-08" db="UniProtKB">
        <authorList>
            <consortium name="Ensembl"/>
        </authorList>
    </citation>
    <scope>IDENTIFICATION</scope>
</reference>
<evidence type="ECO:0000313" key="2">
    <source>
        <dbReference type="Ensembl" id="ENSEBUP00000018988.1"/>
    </source>
</evidence>
<dbReference type="AlphaFoldDB" id="A0A8C4QQI4"/>
<proteinExistence type="predicted"/>
<feature type="compositionally biased region" description="Polar residues" evidence="1">
    <location>
        <begin position="268"/>
        <end position="291"/>
    </location>
</feature>
<feature type="region of interest" description="Disordered" evidence="1">
    <location>
        <begin position="31"/>
        <end position="52"/>
    </location>
</feature>
<evidence type="ECO:0000313" key="3">
    <source>
        <dbReference type="Proteomes" id="UP000694388"/>
    </source>
</evidence>
<accession>A0A8C4QQI4</accession>
<dbReference type="Ensembl" id="ENSEBUT00000019564.1">
    <property type="protein sequence ID" value="ENSEBUP00000018988.1"/>
    <property type="gene ID" value="ENSEBUG00000011838.1"/>
</dbReference>
<keyword evidence="3" id="KW-1185">Reference proteome</keyword>
<organism evidence="2 3">
    <name type="scientific">Eptatretus burgeri</name>
    <name type="common">Inshore hagfish</name>
    <dbReference type="NCBI Taxonomy" id="7764"/>
    <lineage>
        <taxon>Eukaryota</taxon>
        <taxon>Metazoa</taxon>
        <taxon>Chordata</taxon>
        <taxon>Craniata</taxon>
        <taxon>Vertebrata</taxon>
        <taxon>Cyclostomata</taxon>
        <taxon>Myxini</taxon>
        <taxon>Myxiniformes</taxon>
        <taxon>Myxinidae</taxon>
        <taxon>Eptatretinae</taxon>
        <taxon>Eptatretus</taxon>
    </lineage>
</organism>
<feature type="region of interest" description="Disordered" evidence="1">
    <location>
        <begin position="248"/>
        <end position="305"/>
    </location>
</feature>
<feature type="region of interest" description="Disordered" evidence="1">
    <location>
        <begin position="67"/>
        <end position="110"/>
    </location>
</feature>
<feature type="compositionally biased region" description="Polar residues" evidence="1">
    <location>
        <begin position="67"/>
        <end position="88"/>
    </location>
</feature>
<evidence type="ECO:0000256" key="1">
    <source>
        <dbReference type="SAM" id="MobiDB-lite"/>
    </source>
</evidence>
<dbReference type="Proteomes" id="UP000694388">
    <property type="component" value="Unplaced"/>
</dbReference>
<protein>
    <submittedName>
        <fullName evidence="2">Uncharacterized protein</fullName>
    </submittedName>
</protein>
<name>A0A8C4QQI4_EPTBU</name>
<sequence>MASSAPASHSGALPYGMTVGGMGVFCGHVGPSHSHRHSISPSGAPQRPASAGNAGMLLERGMETITSNRESPVGNGFQSPSHAPSSHIQGHLAKSSPSLLPGPQDAQGMSKVHGSLQHLQMQAVSKHCTMPSMSHQHLGSTQTMAAPSVSSSTLASYPMPLNSTHHNAEYTICPAGGLPIGTGFPLPVSVPLGSTAWQQQRQEASNLHTGSLTPLGVCAGPGTSRQSAVSTCQDGSLQQPLAINIKSEPISPPHEPHRPAESGACTGFTPSTTNCVSSSPSDEQNKASGQASRAMFGPNETTLRRANYGEGPEMVLPLKRMRMKDWGN</sequence>
<reference evidence="2" key="2">
    <citation type="submission" date="2025-09" db="UniProtKB">
        <authorList>
            <consortium name="Ensembl"/>
        </authorList>
    </citation>
    <scope>IDENTIFICATION</scope>
</reference>